<keyword evidence="2" id="KW-1185">Reference proteome</keyword>
<dbReference type="OrthoDB" id="68692at2"/>
<name>A0A543AVT9_9ACTN</name>
<dbReference type="EMBL" id="VFOW01000001">
    <property type="protein sequence ID" value="TQL76652.1"/>
    <property type="molecule type" value="Genomic_DNA"/>
</dbReference>
<proteinExistence type="predicted"/>
<gene>
    <name evidence="1" type="ORF">FB566_2186</name>
</gene>
<reference evidence="1 2" key="1">
    <citation type="submission" date="2019-06" db="EMBL/GenBank/DDBJ databases">
        <title>Sequencing the genomes of 1000 actinobacteria strains.</title>
        <authorList>
            <person name="Klenk H.-P."/>
        </authorList>
    </citation>
    <scope>NUCLEOTIDE SEQUENCE [LARGE SCALE GENOMIC DNA]</scope>
    <source>
        <strain evidence="1 2">DSM 45928</strain>
    </source>
</reference>
<evidence type="ECO:0000313" key="1">
    <source>
        <dbReference type="EMBL" id="TQL76652.1"/>
    </source>
</evidence>
<accession>A0A543AVT9</accession>
<evidence type="ECO:0000313" key="2">
    <source>
        <dbReference type="Proteomes" id="UP000317043"/>
    </source>
</evidence>
<organism evidence="1 2">
    <name type="scientific">Stackebrandtia endophytica</name>
    <dbReference type="NCBI Taxonomy" id="1496996"/>
    <lineage>
        <taxon>Bacteria</taxon>
        <taxon>Bacillati</taxon>
        <taxon>Actinomycetota</taxon>
        <taxon>Actinomycetes</taxon>
        <taxon>Glycomycetales</taxon>
        <taxon>Glycomycetaceae</taxon>
        <taxon>Stackebrandtia</taxon>
    </lineage>
</organism>
<protein>
    <submittedName>
        <fullName evidence="1">Uncharacterized protein</fullName>
    </submittedName>
</protein>
<comment type="caution">
    <text evidence="1">The sequence shown here is derived from an EMBL/GenBank/DDBJ whole genome shotgun (WGS) entry which is preliminary data.</text>
</comment>
<sequence length="111" mass="12137">MTAPVACHRDDGELVGFLTPVDGGWVPTTVFGYPLGEATDRDSAEDLLLAVGLSVLADRWSLFDGDVWLDAMILEARPDEVTVAIVDANVEPYGQRRTLRAPVGADRLRRR</sequence>
<dbReference type="InParanoid" id="A0A543AVT9"/>
<dbReference type="Proteomes" id="UP000317043">
    <property type="component" value="Unassembled WGS sequence"/>
</dbReference>
<dbReference type="AlphaFoldDB" id="A0A543AVT9"/>
<dbReference type="RefSeq" id="WP_142038364.1">
    <property type="nucleotide sequence ID" value="NZ_JBHTGS010000001.1"/>
</dbReference>